<dbReference type="Proteomes" id="UP000204221">
    <property type="component" value="Chromosome"/>
</dbReference>
<keyword evidence="3" id="KW-0732">Signal</keyword>
<dbReference type="Pfam" id="PF13531">
    <property type="entry name" value="SBP_bac_11"/>
    <property type="match status" value="1"/>
</dbReference>
<protein>
    <submittedName>
        <fullName evidence="4">Molybdate-binding periplasmic protein</fullName>
    </submittedName>
</protein>
<dbReference type="PIRSF" id="PIRSF004846">
    <property type="entry name" value="ModA"/>
    <property type="match status" value="1"/>
</dbReference>
<organism evidence="4 5">
    <name type="scientific">Actinoalloteichus hoggarensis</name>
    <dbReference type="NCBI Taxonomy" id="1470176"/>
    <lineage>
        <taxon>Bacteria</taxon>
        <taxon>Bacillati</taxon>
        <taxon>Actinomycetota</taxon>
        <taxon>Actinomycetes</taxon>
        <taxon>Pseudonocardiales</taxon>
        <taxon>Pseudonocardiaceae</taxon>
        <taxon>Actinoalloteichus</taxon>
    </lineage>
</organism>
<evidence type="ECO:0000256" key="3">
    <source>
        <dbReference type="ARBA" id="ARBA00022729"/>
    </source>
</evidence>
<evidence type="ECO:0000313" key="4">
    <source>
        <dbReference type="EMBL" id="ASO19146.1"/>
    </source>
</evidence>
<gene>
    <name evidence="4" type="primary">modA</name>
    <name evidence="4" type="ORF">AHOG_07495</name>
</gene>
<comment type="similarity">
    <text evidence="1">Belongs to the bacterial solute-binding protein ModA family.</text>
</comment>
<reference evidence="4 5" key="1">
    <citation type="submission" date="2017-07" db="EMBL/GenBank/DDBJ databases">
        <title>Complete genome sequence of Actinoalloteichus hoggarensis DSM 45943, type strain of Actinoalloteichus hoggarensis.</title>
        <authorList>
            <person name="Ruckert C."/>
            <person name="Nouioui I."/>
            <person name="Willmese J."/>
            <person name="van Wezel G."/>
            <person name="Klenk H.-P."/>
            <person name="Kalinowski J."/>
            <person name="Zotchev S.B."/>
        </authorList>
    </citation>
    <scope>NUCLEOTIDE SEQUENCE [LARGE SCALE GENOMIC DNA]</scope>
    <source>
        <strain evidence="4 5">DSM 45943</strain>
    </source>
</reference>
<dbReference type="RefSeq" id="WP_093940704.1">
    <property type="nucleotide sequence ID" value="NZ_CP022521.1"/>
</dbReference>
<dbReference type="KEGG" id="ahg:AHOG_07495"/>
<dbReference type="PANTHER" id="PTHR30632">
    <property type="entry name" value="MOLYBDATE-BINDING PERIPLASMIC PROTEIN"/>
    <property type="match status" value="1"/>
</dbReference>
<sequence length="269" mass="27519">MTRALFGLALGLCVLGSAGCGAVPGSVDGAAADRSSSGSPADGVPARQLTVFAAASLTEGFTELARRFEEANPGVSVRSSFAGSGTLVQQLEHGAPADVLATADVVTMDRAVEAGLTGTEPVVFATNRLQIAVPPDDPANVTRLADLAAPGNTIALCAVEVPCGAAAEEAFDRAGFEPAPDTREQDVKAVLTKVVLGEADAGLVYRTDVHSAGETVRGIDFTEADEVVNDYPIAVVADSPQARLAREFLDFARSETGHEVLADLGFGPP</sequence>
<dbReference type="SUPFAM" id="SSF53850">
    <property type="entry name" value="Periplasmic binding protein-like II"/>
    <property type="match status" value="1"/>
</dbReference>
<proteinExistence type="inferred from homology"/>
<dbReference type="GO" id="GO:0030973">
    <property type="term" value="F:molybdate ion binding"/>
    <property type="evidence" value="ECO:0007669"/>
    <property type="project" value="TreeGrafter"/>
</dbReference>
<dbReference type="GO" id="GO:0046872">
    <property type="term" value="F:metal ion binding"/>
    <property type="evidence" value="ECO:0007669"/>
    <property type="project" value="UniProtKB-KW"/>
</dbReference>
<dbReference type="GO" id="GO:0015689">
    <property type="term" value="P:molybdate ion transport"/>
    <property type="evidence" value="ECO:0007669"/>
    <property type="project" value="InterPro"/>
</dbReference>
<evidence type="ECO:0000313" key="5">
    <source>
        <dbReference type="Proteomes" id="UP000204221"/>
    </source>
</evidence>
<dbReference type="EMBL" id="CP022521">
    <property type="protein sequence ID" value="ASO19146.1"/>
    <property type="molecule type" value="Genomic_DNA"/>
</dbReference>
<dbReference type="PANTHER" id="PTHR30632:SF0">
    <property type="entry name" value="SULFATE-BINDING PROTEIN"/>
    <property type="match status" value="1"/>
</dbReference>
<dbReference type="PROSITE" id="PS51257">
    <property type="entry name" value="PROKAR_LIPOPROTEIN"/>
    <property type="match status" value="1"/>
</dbReference>
<evidence type="ECO:0000256" key="2">
    <source>
        <dbReference type="ARBA" id="ARBA00022723"/>
    </source>
</evidence>
<dbReference type="InterPro" id="IPR050682">
    <property type="entry name" value="ModA/WtpA"/>
</dbReference>
<keyword evidence="5" id="KW-1185">Reference proteome</keyword>
<dbReference type="Gene3D" id="3.40.190.10">
    <property type="entry name" value="Periplasmic binding protein-like II"/>
    <property type="match status" value="2"/>
</dbReference>
<dbReference type="CDD" id="cd13538">
    <property type="entry name" value="PBP2_ModA_like_1"/>
    <property type="match status" value="1"/>
</dbReference>
<keyword evidence="2" id="KW-0479">Metal-binding</keyword>
<evidence type="ECO:0000256" key="1">
    <source>
        <dbReference type="ARBA" id="ARBA00009175"/>
    </source>
</evidence>
<dbReference type="AlphaFoldDB" id="A0A221W057"/>
<dbReference type="OrthoDB" id="9785015at2"/>
<accession>A0A221W057</accession>
<name>A0A221W057_9PSEU</name>
<dbReference type="InterPro" id="IPR005950">
    <property type="entry name" value="ModA"/>
</dbReference>
<dbReference type="NCBIfam" id="TIGR01256">
    <property type="entry name" value="modA"/>
    <property type="match status" value="1"/>
</dbReference>